<dbReference type="Proteomes" id="UP000821845">
    <property type="component" value="Chromosome 1"/>
</dbReference>
<accession>A0ACB7THF1</accession>
<evidence type="ECO:0000313" key="2">
    <source>
        <dbReference type="Proteomes" id="UP000821845"/>
    </source>
</evidence>
<gene>
    <name evidence="1" type="ORF">HPB50_009742</name>
</gene>
<comment type="caution">
    <text evidence="1">The sequence shown here is derived from an EMBL/GenBank/DDBJ whole genome shotgun (WGS) entry which is preliminary data.</text>
</comment>
<name>A0ACB7THF1_HYAAI</name>
<proteinExistence type="predicted"/>
<organism evidence="1 2">
    <name type="scientific">Hyalomma asiaticum</name>
    <name type="common">Tick</name>
    <dbReference type="NCBI Taxonomy" id="266040"/>
    <lineage>
        <taxon>Eukaryota</taxon>
        <taxon>Metazoa</taxon>
        <taxon>Ecdysozoa</taxon>
        <taxon>Arthropoda</taxon>
        <taxon>Chelicerata</taxon>
        <taxon>Arachnida</taxon>
        <taxon>Acari</taxon>
        <taxon>Parasitiformes</taxon>
        <taxon>Ixodida</taxon>
        <taxon>Ixodoidea</taxon>
        <taxon>Ixodidae</taxon>
        <taxon>Hyalomminae</taxon>
        <taxon>Hyalomma</taxon>
    </lineage>
</organism>
<sequence length="223" mass="24319">MGQPGDGVQTSLASQGKSSLQDVCFLEKFKQGNRPRFTRWKNALEDFRSHNEGDYHKVAATSFLEALKGEYSFEGTAAKKKRRGVNPPPLPTIGYAPAAAGGGGGAAGGQTTWADKTNGFITTGRAREQGQEHVSGNKDKDRITHLERENRSLKATIYGPIKEIAEFRSTLPSGNSGSLGQGGKHADPVEVPGLWMLQKRTWLTRRRRLREKKGPVLENTDSG</sequence>
<evidence type="ECO:0000313" key="1">
    <source>
        <dbReference type="EMBL" id="KAH6945747.1"/>
    </source>
</evidence>
<protein>
    <submittedName>
        <fullName evidence="1">Uncharacterized protein</fullName>
    </submittedName>
</protein>
<reference evidence="1" key="1">
    <citation type="submission" date="2020-05" db="EMBL/GenBank/DDBJ databases">
        <title>Large-scale comparative analyses of tick genomes elucidate their genetic diversity and vector capacities.</title>
        <authorList>
            <person name="Jia N."/>
            <person name="Wang J."/>
            <person name="Shi W."/>
            <person name="Du L."/>
            <person name="Sun Y."/>
            <person name="Zhan W."/>
            <person name="Jiang J."/>
            <person name="Wang Q."/>
            <person name="Zhang B."/>
            <person name="Ji P."/>
            <person name="Sakyi L.B."/>
            <person name="Cui X."/>
            <person name="Yuan T."/>
            <person name="Jiang B."/>
            <person name="Yang W."/>
            <person name="Lam T.T.-Y."/>
            <person name="Chang Q."/>
            <person name="Ding S."/>
            <person name="Wang X."/>
            <person name="Zhu J."/>
            <person name="Ruan X."/>
            <person name="Zhao L."/>
            <person name="Wei J."/>
            <person name="Que T."/>
            <person name="Du C."/>
            <person name="Cheng J."/>
            <person name="Dai P."/>
            <person name="Han X."/>
            <person name="Huang E."/>
            <person name="Gao Y."/>
            <person name="Liu J."/>
            <person name="Shao H."/>
            <person name="Ye R."/>
            <person name="Li L."/>
            <person name="Wei W."/>
            <person name="Wang X."/>
            <person name="Wang C."/>
            <person name="Yang T."/>
            <person name="Huo Q."/>
            <person name="Li W."/>
            <person name="Guo W."/>
            <person name="Chen H."/>
            <person name="Zhou L."/>
            <person name="Ni X."/>
            <person name="Tian J."/>
            <person name="Zhou Y."/>
            <person name="Sheng Y."/>
            <person name="Liu T."/>
            <person name="Pan Y."/>
            <person name="Xia L."/>
            <person name="Li J."/>
            <person name="Zhao F."/>
            <person name="Cao W."/>
        </authorList>
    </citation>
    <scope>NUCLEOTIDE SEQUENCE</scope>
    <source>
        <strain evidence="1">Hyas-2018</strain>
    </source>
</reference>
<dbReference type="EMBL" id="CM023481">
    <property type="protein sequence ID" value="KAH6945747.1"/>
    <property type="molecule type" value="Genomic_DNA"/>
</dbReference>
<keyword evidence="2" id="KW-1185">Reference proteome</keyword>